<evidence type="ECO:0000256" key="1">
    <source>
        <dbReference type="SAM" id="MobiDB-lite"/>
    </source>
</evidence>
<sequence length="386" mass="44525">MKESNTNASKRKQSNLFGRNSSQNELILPRICEGQKIDVKKNTPRIDSGIAKDIYVEKSTESFKCKNWTLSSNCSDELENAFTNSGIKKKTENTTIELIKAKESLKKNRTSSTLLSYDRSVSNNSNSKISSHYQNLSSDNLNGNVTNQIRRIKSTSKKKDEKFQNHMEKNEITLALNNSNEKLFRRNSNISDYYPRQILNKKAIPKARDFQKGKILIMDENIPTKKKVIDKNRNQLHRSITCDTFIRPKTVQSSNQSNWITTQIKNENNFAAEQIVDEAEYGPKDIFSDECEKNNLCESNDDIDKETGLSNYTFTRIFDWLKEIENCSKIYKTPSELDCSCTSSFEKEKSKESNNECDLSEYGSLDDQIIEYNRVVDKTFHIIHKD</sequence>
<name>A0A3M7RKE0_BRAPC</name>
<accession>A0A3M7RKE0</accession>
<dbReference type="Proteomes" id="UP000276133">
    <property type="component" value="Unassembled WGS sequence"/>
</dbReference>
<organism evidence="2 3">
    <name type="scientific">Brachionus plicatilis</name>
    <name type="common">Marine rotifer</name>
    <name type="synonym">Brachionus muelleri</name>
    <dbReference type="NCBI Taxonomy" id="10195"/>
    <lineage>
        <taxon>Eukaryota</taxon>
        <taxon>Metazoa</taxon>
        <taxon>Spiralia</taxon>
        <taxon>Gnathifera</taxon>
        <taxon>Rotifera</taxon>
        <taxon>Eurotatoria</taxon>
        <taxon>Monogononta</taxon>
        <taxon>Pseudotrocha</taxon>
        <taxon>Ploima</taxon>
        <taxon>Brachionidae</taxon>
        <taxon>Brachionus</taxon>
    </lineage>
</organism>
<dbReference type="OrthoDB" id="10612210at2759"/>
<feature type="compositionally biased region" description="Low complexity" evidence="1">
    <location>
        <begin position="120"/>
        <end position="131"/>
    </location>
</feature>
<dbReference type="EMBL" id="REGN01003201">
    <property type="protein sequence ID" value="RNA23870.1"/>
    <property type="molecule type" value="Genomic_DNA"/>
</dbReference>
<evidence type="ECO:0000313" key="2">
    <source>
        <dbReference type="EMBL" id="RNA23870.1"/>
    </source>
</evidence>
<protein>
    <submittedName>
        <fullName evidence="2">Uncharacterized protein</fullName>
    </submittedName>
</protein>
<proteinExistence type="predicted"/>
<gene>
    <name evidence="2" type="ORF">BpHYR1_043764</name>
</gene>
<comment type="caution">
    <text evidence="2">The sequence shown here is derived from an EMBL/GenBank/DDBJ whole genome shotgun (WGS) entry which is preliminary data.</text>
</comment>
<dbReference type="AlphaFoldDB" id="A0A3M7RKE0"/>
<feature type="region of interest" description="Disordered" evidence="1">
    <location>
        <begin position="118"/>
        <end position="142"/>
    </location>
</feature>
<feature type="compositionally biased region" description="Polar residues" evidence="1">
    <location>
        <begin position="132"/>
        <end position="142"/>
    </location>
</feature>
<evidence type="ECO:0000313" key="3">
    <source>
        <dbReference type="Proteomes" id="UP000276133"/>
    </source>
</evidence>
<keyword evidence="3" id="KW-1185">Reference proteome</keyword>
<reference evidence="2 3" key="1">
    <citation type="journal article" date="2018" name="Sci. Rep.">
        <title>Genomic signatures of local adaptation to the degree of environmental predictability in rotifers.</title>
        <authorList>
            <person name="Franch-Gras L."/>
            <person name="Hahn C."/>
            <person name="Garcia-Roger E.M."/>
            <person name="Carmona M.J."/>
            <person name="Serra M."/>
            <person name="Gomez A."/>
        </authorList>
    </citation>
    <scope>NUCLEOTIDE SEQUENCE [LARGE SCALE GENOMIC DNA]</scope>
    <source>
        <strain evidence="2">HYR1</strain>
    </source>
</reference>